<dbReference type="InterPro" id="IPR004263">
    <property type="entry name" value="Exostosin"/>
</dbReference>
<evidence type="ECO:0000313" key="2">
    <source>
        <dbReference type="EMBL" id="SEI45258.1"/>
    </source>
</evidence>
<dbReference type="RefSeq" id="WP_091307836.1">
    <property type="nucleotide sequence ID" value="NZ_CBCSJU010000001.1"/>
</dbReference>
<dbReference type="OrthoDB" id="1416011at2"/>
<evidence type="ECO:0000313" key="3">
    <source>
        <dbReference type="Proteomes" id="UP000199702"/>
    </source>
</evidence>
<dbReference type="EMBL" id="FNYA01000001">
    <property type="protein sequence ID" value="SEI45258.1"/>
    <property type="molecule type" value="Genomic_DNA"/>
</dbReference>
<feature type="domain" description="Exostosin GT47" evidence="1">
    <location>
        <begin position="168"/>
        <end position="235"/>
    </location>
</feature>
<dbReference type="GO" id="GO:0016757">
    <property type="term" value="F:glycosyltransferase activity"/>
    <property type="evidence" value="ECO:0007669"/>
    <property type="project" value="InterPro"/>
</dbReference>
<dbReference type="PANTHER" id="PTHR11062">
    <property type="entry name" value="EXOSTOSIN HEPARAN SULFATE GLYCOSYLTRANSFERASE -RELATED"/>
    <property type="match status" value="1"/>
</dbReference>
<gene>
    <name evidence="2" type="ORF">SAMN05660918_0650</name>
</gene>
<sequence length="309" mass="35931">MEENKLKFFFEGGSIAKETISENFNYVESSIENCDIIVSSKLEVGLYDTKEIQKRINSYKNLNKLVLIFLVSDNTKTFNIPINVILYRTSLYKSKKNNNEVLLPYIWECYDKPEAPLSKTPKPKVGFCGNVEKNIGKRLSTIKAMDQNKGIETDFILRKGFWAGKPNDEQLKNDYIQNLINSHFTICNRGRGNFAIRFYQALSLGRIPVLIDSDMVFPFEDVINWDDVIIRAKNETALAEKIVLWWENKSDSDVINAQLKCREIYDQYLTAPAFSKILEKELVYKINNFDVNQQAKDGFFQTFWNKIFK</sequence>
<accession>A0A1H6QNB4</accession>
<reference evidence="3" key="1">
    <citation type="submission" date="2016-10" db="EMBL/GenBank/DDBJ databases">
        <authorList>
            <person name="Varghese N."/>
            <person name="Submissions S."/>
        </authorList>
    </citation>
    <scope>NUCLEOTIDE SEQUENCE [LARGE SCALE GENOMIC DNA]</scope>
    <source>
        <strain evidence="3">DSM 17934</strain>
    </source>
</reference>
<dbReference type="Proteomes" id="UP000199702">
    <property type="component" value="Unassembled WGS sequence"/>
</dbReference>
<organism evidence="2 3">
    <name type="scientific">Flavobacterium terrigena</name>
    <dbReference type="NCBI Taxonomy" id="402734"/>
    <lineage>
        <taxon>Bacteria</taxon>
        <taxon>Pseudomonadati</taxon>
        <taxon>Bacteroidota</taxon>
        <taxon>Flavobacteriia</taxon>
        <taxon>Flavobacteriales</taxon>
        <taxon>Flavobacteriaceae</taxon>
        <taxon>Flavobacterium</taxon>
    </lineage>
</organism>
<dbReference type="AlphaFoldDB" id="A0A1H6QNB4"/>
<proteinExistence type="predicted"/>
<dbReference type="Pfam" id="PF03016">
    <property type="entry name" value="Exostosin_GT47"/>
    <property type="match status" value="1"/>
</dbReference>
<evidence type="ECO:0000259" key="1">
    <source>
        <dbReference type="Pfam" id="PF03016"/>
    </source>
</evidence>
<protein>
    <submittedName>
        <fullName evidence="2">Exostosin family protein</fullName>
    </submittedName>
</protein>
<dbReference type="STRING" id="402734.SAMN05660918_0650"/>
<dbReference type="InterPro" id="IPR040911">
    <property type="entry name" value="Exostosin_GT47"/>
</dbReference>
<name>A0A1H6QNB4_9FLAO</name>
<keyword evidence="3" id="KW-1185">Reference proteome</keyword>